<accession>A0A1G6B3E5</accession>
<dbReference type="RefSeq" id="WP_090173109.1">
    <property type="nucleotide sequence ID" value="NZ_FMXR01000008.1"/>
</dbReference>
<gene>
    <name evidence="1" type="ORF">SAMN02910417_01123</name>
</gene>
<dbReference type="Proteomes" id="UP000199228">
    <property type="component" value="Unassembled WGS sequence"/>
</dbReference>
<proteinExistence type="predicted"/>
<name>A0A1G6B3E5_EUBOX</name>
<dbReference type="EMBL" id="FMXR01000008">
    <property type="protein sequence ID" value="SDB15190.1"/>
    <property type="molecule type" value="Genomic_DNA"/>
</dbReference>
<protein>
    <submittedName>
        <fullName evidence="1">Uncharacterized protein</fullName>
    </submittedName>
</protein>
<evidence type="ECO:0000313" key="2">
    <source>
        <dbReference type="Proteomes" id="UP000199228"/>
    </source>
</evidence>
<dbReference type="AlphaFoldDB" id="A0A1G6B3E5"/>
<organism evidence="1 2">
    <name type="scientific">Eubacterium oxidoreducens</name>
    <dbReference type="NCBI Taxonomy" id="1732"/>
    <lineage>
        <taxon>Bacteria</taxon>
        <taxon>Bacillati</taxon>
        <taxon>Bacillota</taxon>
        <taxon>Clostridia</taxon>
        <taxon>Eubacteriales</taxon>
        <taxon>Eubacteriaceae</taxon>
        <taxon>Eubacterium</taxon>
    </lineage>
</organism>
<keyword evidence="2" id="KW-1185">Reference proteome</keyword>
<evidence type="ECO:0000313" key="1">
    <source>
        <dbReference type="EMBL" id="SDB15190.1"/>
    </source>
</evidence>
<sequence>MTGEELKQIKKRAFNEGIASVWKDIAKVTSRQGDYNCLYNAIHGTEKYPNGFNVQINPIHE</sequence>
<reference evidence="1 2" key="1">
    <citation type="submission" date="2016-10" db="EMBL/GenBank/DDBJ databases">
        <authorList>
            <person name="de Groot N.N."/>
        </authorList>
    </citation>
    <scope>NUCLEOTIDE SEQUENCE [LARGE SCALE GENOMIC DNA]</scope>
    <source>
        <strain evidence="1 2">DSM 3217</strain>
    </source>
</reference>
<dbReference type="STRING" id="1732.SAMN02910417_01123"/>